<dbReference type="STRING" id="425514.SAMN05443550_103496"/>
<dbReference type="AlphaFoldDB" id="A0A1H4BWN5"/>
<sequence length="528" mass="59192">MHDAGFLHRDITPDNFLITKKNVVYMIDLELAYAMGEVHPSPPFALGTPGFMSPEQRLRRVPTIKEDIYGLGALLLSTFTNLPPLKFDVENPDVLRRAMSFLGVPKQMLHIIQRCLSEDKNERPDLSEINLTINKLFTSENKNKSQMLKRTELQLPSCYDIDHLLHYAFKGLIDEDLSDKYILYRKHLNAGLTIPVQGILYTLAEYGVNSNSQIVHSFFKKDYEDDCSIYQSTLEADLPGLFCGLAGNALGLYCAFDTGIIPREDVYPPTADWFRSTAPTLGLADGISGQALAAILILQQGLDPSVESKLKDLISLMLSHQTAEGSWPLEQLRLADGSAGVLFSLIKYYKYRPDEKIKHAIRKGLDALTSAVNKPVPQWRHNQSKEVVDVSLMGGISGIALIFLYGYELLNEMKYKVTADKMLTEIDEHPNSFDFSLESGLAGVGVAYTEAARITGDHKWKTRISWIYHLLDHMKISNHRGHVSWNMRGLNHQDASLLSGNAGIIYFLIRLHTLICADPAAVQKITLI</sequence>
<dbReference type="Proteomes" id="UP000198850">
    <property type="component" value="Unassembled WGS sequence"/>
</dbReference>
<dbReference type="Pfam" id="PF00069">
    <property type="entry name" value="Pkinase"/>
    <property type="match status" value="1"/>
</dbReference>
<dbReference type="SUPFAM" id="SSF56112">
    <property type="entry name" value="Protein kinase-like (PK-like)"/>
    <property type="match status" value="1"/>
</dbReference>
<dbReference type="InterPro" id="IPR000719">
    <property type="entry name" value="Prot_kinase_dom"/>
</dbReference>
<organism evidence="2 3">
    <name type="scientific">Pedobacter hartonius</name>
    <dbReference type="NCBI Taxonomy" id="425514"/>
    <lineage>
        <taxon>Bacteria</taxon>
        <taxon>Pseudomonadati</taxon>
        <taxon>Bacteroidota</taxon>
        <taxon>Sphingobacteriia</taxon>
        <taxon>Sphingobacteriales</taxon>
        <taxon>Sphingobacteriaceae</taxon>
        <taxon>Pedobacter</taxon>
    </lineage>
</organism>
<feature type="domain" description="Protein kinase" evidence="1">
    <location>
        <begin position="1"/>
        <end position="137"/>
    </location>
</feature>
<dbReference type="OrthoDB" id="9813021at2"/>
<reference evidence="2 3" key="1">
    <citation type="submission" date="2016-10" db="EMBL/GenBank/DDBJ databases">
        <authorList>
            <person name="de Groot N.N."/>
        </authorList>
    </citation>
    <scope>NUCLEOTIDE SEQUENCE [LARGE SCALE GENOMIC DNA]</scope>
    <source>
        <strain evidence="2 3">DSM 19033</strain>
    </source>
</reference>
<evidence type="ECO:0000313" key="3">
    <source>
        <dbReference type="Proteomes" id="UP000198850"/>
    </source>
</evidence>
<dbReference type="GO" id="GO:0004674">
    <property type="term" value="F:protein serine/threonine kinase activity"/>
    <property type="evidence" value="ECO:0007669"/>
    <property type="project" value="TreeGrafter"/>
</dbReference>
<dbReference type="Gene3D" id="1.50.10.10">
    <property type="match status" value="1"/>
</dbReference>
<protein>
    <submittedName>
        <fullName evidence="2">Lanthionine synthetase C-like protein</fullName>
    </submittedName>
</protein>
<name>A0A1H4BWN5_9SPHI</name>
<gene>
    <name evidence="2" type="ORF">SAMN05443550_103496</name>
</gene>
<dbReference type="GO" id="GO:0005524">
    <property type="term" value="F:ATP binding"/>
    <property type="evidence" value="ECO:0007669"/>
    <property type="project" value="InterPro"/>
</dbReference>
<dbReference type="PANTHER" id="PTHR44167:SF24">
    <property type="entry name" value="SERINE_THREONINE-PROTEIN KINASE CHK2"/>
    <property type="match status" value="1"/>
</dbReference>
<dbReference type="PANTHER" id="PTHR44167">
    <property type="entry name" value="OVARIAN-SPECIFIC SERINE/THREONINE-PROTEIN KINASE LOK-RELATED"/>
    <property type="match status" value="1"/>
</dbReference>
<dbReference type="PROSITE" id="PS50011">
    <property type="entry name" value="PROTEIN_KINASE_DOM"/>
    <property type="match status" value="1"/>
</dbReference>
<dbReference type="InterPro" id="IPR007822">
    <property type="entry name" value="LANC-like"/>
</dbReference>
<evidence type="ECO:0000313" key="2">
    <source>
        <dbReference type="EMBL" id="SEA52483.1"/>
    </source>
</evidence>
<keyword evidence="3" id="KW-1185">Reference proteome</keyword>
<dbReference type="GO" id="GO:0031179">
    <property type="term" value="P:peptide modification"/>
    <property type="evidence" value="ECO:0007669"/>
    <property type="project" value="InterPro"/>
</dbReference>
<dbReference type="EMBL" id="FNRA01000003">
    <property type="protein sequence ID" value="SEA52483.1"/>
    <property type="molecule type" value="Genomic_DNA"/>
</dbReference>
<dbReference type="InterPro" id="IPR011009">
    <property type="entry name" value="Kinase-like_dom_sf"/>
</dbReference>
<dbReference type="SUPFAM" id="SSF158745">
    <property type="entry name" value="LanC-like"/>
    <property type="match status" value="2"/>
</dbReference>
<dbReference type="Pfam" id="PF05147">
    <property type="entry name" value="LANC_like"/>
    <property type="match status" value="2"/>
</dbReference>
<dbReference type="InterPro" id="IPR008266">
    <property type="entry name" value="Tyr_kinase_AS"/>
</dbReference>
<dbReference type="InterPro" id="IPR012341">
    <property type="entry name" value="6hp_glycosidase-like_sf"/>
</dbReference>
<evidence type="ECO:0000259" key="1">
    <source>
        <dbReference type="PROSITE" id="PS50011"/>
    </source>
</evidence>
<dbReference type="GO" id="GO:0005975">
    <property type="term" value="P:carbohydrate metabolic process"/>
    <property type="evidence" value="ECO:0007669"/>
    <property type="project" value="InterPro"/>
</dbReference>
<dbReference type="SMART" id="SM01260">
    <property type="entry name" value="LANC_like"/>
    <property type="match status" value="1"/>
</dbReference>
<dbReference type="PROSITE" id="PS00109">
    <property type="entry name" value="PROTEIN_KINASE_TYR"/>
    <property type="match status" value="1"/>
</dbReference>
<proteinExistence type="predicted"/>
<dbReference type="Gene3D" id="1.10.510.10">
    <property type="entry name" value="Transferase(Phosphotransferase) domain 1"/>
    <property type="match status" value="1"/>
</dbReference>
<accession>A0A1H4BWN5</accession>